<dbReference type="RefSeq" id="XP_040721410.1">
    <property type="nucleotide sequence ID" value="XM_040857894.1"/>
</dbReference>
<dbReference type="AlphaFoldDB" id="A0A1Y2EJT9"/>
<dbReference type="InParanoid" id="A0A1Y2EJT9"/>
<organism evidence="1 2">
    <name type="scientific">Pseudomassariella vexata</name>
    <dbReference type="NCBI Taxonomy" id="1141098"/>
    <lineage>
        <taxon>Eukaryota</taxon>
        <taxon>Fungi</taxon>
        <taxon>Dikarya</taxon>
        <taxon>Ascomycota</taxon>
        <taxon>Pezizomycotina</taxon>
        <taxon>Sordariomycetes</taxon>
        <taxon>Xylariomycetidae</taxon>
        <taxon>Amphisphaeriales</taxon>
        <taxon>Pseudomassariaceae</taxon>
        <taxon>Pseudomassariella</taxon>
    </lineage>
</organism>
<dbReference type="EMBL" id="MCFJ01000001">
    <property type="protein sequence ID" value="ORY71818.1"/>
    <property type="molecule type" value="Genomic_DNA"/>
</dbReference>
<proteinExistence type="predicted"/>
<keyword evidence="2" id="KW-1185">Reference proteome</keyword>
<dbReference type="Proteomes" id="UP000193689">
    <property type="component" value="Unassembled WGS sequence"/>
</dbReference>
<accession>A0A1Y2EJT9</accession>
<gene>
    <name evidence="1" type="ORF">BCR38DRAFT_404855</name>
</gene>
<reference evidence="1 2" key="1">
    <citation type="submission" date="2016-07" db="EMBL/GenBank/DDBJ databases">
        <title>Pervasive Adenine N6-methylation of Active Genes in Fungi.</title>
        <authorList>
            <consortium name="DOE Joint Genome Institute"/>
            <person name="Mondo S.J."/>
            <person name="Dannebaum R.O."/>
            <person name="Kuo R.C."/>
            <person name="Labutti K."/>
            <person name="Haridas S."/>
            <person name="Kuo A."/>
            <person name="Salamov A."/>
            <person name="Ahrendt S.R."/>
            <person name="Lipzen A."/>
            <person name="Sullivan W."/>
            <person name="Andreopoulos W.B."/>
            <person name="Clum A."/>
            <person name="Lindquist E."/>
            <person name="Daum C."/>
            <person name="Ramamoorthy G.K."/>
            <person name="Gryganskyi A."/>
            <person name="Culley D."/>
            <person name="Magnuson J.K."/>
            <person name="James T.Y."/>
            <person name="O'Malley M.A."/>
            <person name="Stajich J.E."/>
            <person name="Spatafora J.W."/>
            <person name="Visel A."/>
            <person name="Grigoriev I.V."/>
        </authorList>
    </citation>
    <scope>NUCLEOTIDE SEQUENCE [LARGE SCALE GENOMIC DNA]</scope>
    <source>
        <strain evidence="1 2">CBS 129021</strain>
    </source>
</reference>
<evidence type="ECO:0000313" key="1">
    <source>
        <dbReference type="EMBL" id="ORY71818.1"/>
    </source>
</evidence>
<protein>
    <submittedName>
        <fullName evidence="1">Uncharacterized protein</fullName>
    </submittedName>
</protein>
<evidence type="ECO:0000313" key="2">
    <source>
        <dbReference type="Proteomes" id="UP000193689"/>
    </source>
</evidence>
<sequence>MGSNSLDCLAGYQPYQIFSPTASDVWFLGENVTIAWFGGKTPVDNTTEDSVVIFIFGVEDGASNVPLLRKCIYTSVQFNWTVPQDVNFNSSSFTYSLAVTRSLDASDSDLGVSPKFRINNATNLSSITWPTATTSAPGPSSTSLSSGAEVGINISAAMVLALAMLGSWF</sequence>
<name>A0A1Y2EJT9_9PEZI</name>
<comment type="caution">
    <text evidence="1">The sequence shown here is derived from an EMBL/GenBank/DDBJ whole genome shotgun (WGS) entry which is preliminary data.</text>
</comment>
<dbReference type="GeneID" id="63774106"/>